<dbReference type="Proteomes" id="UP000663844">
    <property type="component" value="Unassembled WGS sequence"/>
</dbReference>
<dbReference type="EMBL" id="CAJOAZ010005592">
    <property type="protein sequence ID" value="CAF4105846.1"/>
    <property type="molecule type" value="Genomic_DNA"/>
</dbReference>
<dbReference type="OrthoDB" id="10059354at2759"/>
<evidence type="ECO:0000313" key="2">
    <source>
        <dbReference type="EMBL" id="CAF0934594.1"/>
    </source>
</evidence>
<dbReference type="Proteomes" id="UP000663891">
    <property type="component" value="Unassembled WGS sequence"/>
</dbReference>
<dbReference type="EMBL" id="CAJNON010000082">
    <property type="protein sequence ID" value="CAF0934594.1"/>
    <property type="molecule type" value="Genomic_DNA"/>
</dbReference>
<evidence type="ECO:0000313" key="1">
    <source>
        <dbReference type="EMBL" id="CAF0898758.1"/>
    </source>
</evidence>
<reference evidence="1" key="1">
    <citation type="submission" date="2021-02" db="EMBL/GenBank/DDBJ databases">
        <authorList>
            <person name="Nowell W R."/>
        </authorList>
    </citation>
    <scope>NUCLEOTIDE SEQUENCE</scope>
</reference>
<gene>
    <name evidence="1" type="ORF">JYZ213_LOCUS10434</name>
    <name evidence="4" type="ORF">OKA104_LOCUS37332</name>
    <name evidence="3" type="ORF">OXD698_LOCUS35668</name>
    <name evidence="2" type="ORF">VCS650_LOCUS11132</name>
</gene>
<dbReference type="EMBL" id="CAJNOG010000076">
    <property type="protein sequence ID" value="CAF0898758.1"/>
    <property type="molecule type" value="Genomic_DNA"/>
</dbReference>
<dbReference type="Proteomes" id="UP000663845">
    <property type="component" value="Unassembled WGS sequence"/>
</dbReference>
<accession>A0A813ZHF9</accession>
<name>A0A813ZHF9_9BILA</name>
<organism evidence="1 5">
    <name type="scientific">Adineta steineri</name>
    <dbReference type="NCBI Taxonomy" id="433720"/>
    <lineage>
        <taxon>Eukaryota</taxon>
        <taxon>Metazoa</taxon>
        <taxon>Spiralia</taxon>
        <taxon>Gnathifera</taxon>
        <taxon>Rotifera</taxon>
        <taxon>Eurotatoria</taxon>
        <taxon>Bdelloidea</taxon>
        <taxon>Adinetida</taxon>
        <taxon>Adinetidae</taxon>
        <taxon>Adineta</taxon>
    </lineage>
</organism>
<comment type="caution">
    <text evidence="1">The sequence shown here is derived from an EMBL/GenBank/DDBJ whole genome shotgun (WGS) entry which is preliminary data.</text>
</comment>
<evidence type="ECO:0000313" key="4">
    <source>
        <dbReference type="EMBL" id="CAF4132861.1"/>
    </source>
</evidence>
<dbReference type="AlphaFoldDB" id="A0A813ZHF9"/>
<evidence type="ECO:0000313" key="5">
    <source>
        <dbReference type="Proteomes" id="UP000663845"/>
    </source>
</evidence>
<protein>
    <submittedName>
        <fullName evidence="1">Uncharacterized protein</fullName>
    </submittedName>
</protein>
<dbReference type="Proteomes" id="UP000663881">
    <property type="component" value="Unassembled WGS sequence"/>
</dbReference>
<proteinExistence type="predicted"/>
<sequence>MATSRPLTERRQDLLPSEVSDNKEDIQLIWLGGNMNDSDDYLLTQSILTELNPAVQFYSHFDRCLDFIKSIKHERIFLIVSGAFAHQILLQTHHYRPLVAIFIFCSNDQHYKPLMKEYNKITGIFTKQHDLLESIKDKMNLVEKQTLSFSLFDIKNKNQ</sequence>
<evidence type="ECO:0000313" key="3">
    <source>
        <dbReference type="EMBL" id="CAF4105846.1"/>
    </source>
</evidence>
<dbReference type="EMBL" id="CAJOAY010006188">
    <property type="protein sequence ID" value="CAF4132861.1"/>
    <property type="molecule type" value="Genomic_DNA"/>
</dbReference>